<dbReference type="Proteomes" id="UP001225034">
    <property type="component" value="Unassembled WGS sequence"/>
</dbReference>
<organism evidence="2 3">
    <name type="scientific">Alkalicoccobacillus murimartini</name>
    <dbReference type="NCBI Taxonomy" id="171685"/>
    <lineage>
        <taxon>Bacteria</taxon>
        <taxon>Bacillati</taxon>
        <taxon>Bacillota</taxon>
        <taxon>Bacilli</taxon>
        <taxon>Bacillales</taxon>
        <taxon>Bacillaceae</taxon>
        <taxon>Alkalicoccobacillus</taxon>
    </lineage>
</organism>
<sequence>MKKTIRFEIPILNWNLFTMLLDTISFHVLTLTITEILQSETVHPLKANITQIDKVPFFNGVRSFIQKGSEHVNVAIRIIVGIYAFLTLLILGSVLLDVTGIYQPINELLAIQQTNEMYWILIGILSFVFVVSLILFLSSFKKRERTQSKFQSPTDIGVIGISKDSIESTVLRIIRRFEGVRSVDVDSSISKKTQQVTVSVSYAPFGPNPVQENAKKLQESVKMELEKWLEIPVKEVKVLVKNQSNPTKKRERVI</sequence>
<accession>A0ABT9YFR9</accession>
<feature type="transmembrane region" description="Helical" evidence="1">
    <location>
        <begin position="118"/>
        <end position="140"/>
    </location>
</feature>
<keyword evidence="1" id="KW-0812">Transmembrane</keyword>
<protein>
    <submittedName>
        <fullName evidence="2">Alkaline shock family protein YloU</fullName>
    </submittedName>
</protein>
<name>A0ABT9YFR9_9BACI</name>
<keyword evidence="1" id="KW-1133">Transmembrane helix</keyword>
<evidence type="ECO:0000313" key="2">
    <source>
        <dbReference type="EMBL" id="MDQ0206703.1"/>
    </source>
</evidence>
<keyword evidence="3" id="KW-1185">Reference proteome</keyword>
<dbReference type="EMBL" id="JAUSUA010000002">
    <property type="protein sequence ID" value="MDQ0206703.1"/>
    <property type="molecule type" value="Genomic_DNA"/>
</dbReference>
<proteinExistence type="predicted"/>
<keyword evidence="1" id="KW-0472">Membrane</keyword>
<dbReference type="NCBIfam" id="NF033218">
    <property type="entry name" value="anchor_AmaP"/>
    <property type="match status" value="1"/>
</dbReference>
<comment type="caution">
    <text evidence="2">The sequence shown here is derived from an EMBL/GenBank/DDBJ whole genome shotgun (WGS) entry which is preliminary data.</text>
</comment>
<feature type="transmembrane region" description="Helical" evidence="1">
    <location>
        <begin position="74"/>
        <end position="98"/>
    </location>
</feature>
<reference evidence="2 3" key="1">
    <citation type="submission" date="2023-07" db="EMBL/GenBank/DDBJ databases">
        <title>Genomic Encyclopedia of Type Strains, Phase IV (KMG-IV): sequencing the most valuable type-strain genomes for metagenomic binning, comparative biology and taxonomic classification.</title>
        <authorList>
            <person name="Goeker M."/>
        </authorList>
    </citation>
    <scope>NUCLEOTIDE SEQUENCE [LARGE SCALE GENOMIC DNA]</scope>
    <source>
        <strain evidence="2 3">DSM 19154</strain>
    </source>
</reference>
<evidence type="ECO:0000313" key="3">
    <source>
        <dbReference type="Proteomes" id="UP001225034"/>
    </source>
</evidence>
<evidence type="ECO:0000256" key="1">
    <source>
        <dbReference type="SAM" id="Phobius"/>
    </source>
</evidence>
<gene>
    <name evidence="2" type="ORF">J2S05_001502</name>
</gene>